<dbReference type="SUPFAM" id="SSF52833">
    <property type="entry name" value="Thioredoxin-like"/>
    <property type="match status" value="1"/>
</dbReference>
<proteinExistence type="predicted"/>
<reference evidence="3" key="1">
    <citation type="submission" date="2016-10" db="EMBL/GenBank/DDBJ databases">
        <authorList>
            <person name="Varghese N."/>
            <person name="Submissions S."/>
        </authorList>
    </citation>
    <scope>NUCLEOTIDE SEQUENCE [LARGE SCALE GENOMIC DNA]</scope>
    <source>
        <strain evidence="3">DSM 16471</strain>
    </source>
</reference>
<name>A0A1H7FHA4_9FLAO</name>
<dbReference type="STRING" id="228957.SAMN04488008_101146"/>
<gene>
    <name evidence="2" type="ORF">SAMN04488008_101146</name>
</gene>
<organism evidence="2 3">
    <name type="scientific">Maribacter orientalis</name>
    <dbReference type="NCBI Taxonomy" id="228957"/>
    <lineage>
        <taxon>Bacteria</taxon>
        <taxon>Pseudomonadati</taxon>
        <taxon>Bacteroidota</taxon>
        <taxon>Flavobacteriia</taxon>
        <taxon>Flavobacteriales</taxon>
        <taxon>Flavobacteriaceae</taxon>
        <taxon>Maribacter</taxon>
    </lineage>
</organism>
<dbReference type="EMBL" id="FNZN01000001">
    <property type="protein sequence ID" value="SEK25401.1"/>
    <property type="molecule type" value="Genomic_DNA"/>
</dbReference>
<keyword evidence="1" id="KW-0732">Signal</keyword>
<dbReference type="Pfam" id="PF13899">
    <property type="entry name" value="Thioredoxin_7"/>
    <property type="match status" value="1"/>
</dbReference>
<feature type="chain" id="PRO_5011668607" evidence="1">
    <location>
        <begin position="21"/>
        <end position="146"/>
    </location>
</feature>
<protein>
    <submittedName>
        <fullName evidence="2">Thioredoxin-like</fullName>
    </submittedName>
</protein>
<dbReference type="OrthoDB" id="981626at2"/>
<accession>A0A1H7FHA4</accession>
<evidence type="ECO:0000256" key="1">
    <source>
        <dbReference type="SAM" id="SignalP"/>
    </source>
</evidence>
<evidence type="ECO:0000313" key="2">
    <source>
        <dbReference type="EMBL" id="SEK25401.1"/>
    </source>
</evidence>
<dbReference type="RefSeq" id="WP_091618755.1">
    <property type="nucleotide sequence ID" value="NZ_FNZN01000001.1"/>
</dbReference>
<keyword evidence="3" id="KW-1185">Reference proteome</keyword>
<feature type="signal peptide" evidence="1">
    <location>
        <begin position="1"/>
        <end position="20"/>
    </location>
</feature>
<evidence type="ECO:0000313" key="3">
    <source>
        <dbReference type="Proteomes" id="UP000198990"/>
    </source>
</evidence>
<dbReference type="Proteomes" id="UP000198990">
    <property type="component" value="Unassembled WGS sequence"/>
</dbReference>
<dbReference type="AlphaFoldDB" id="A0A1H7FHA4"/>
<dbReference type="Gene3D" id="3.40.30.10">
    <property type="entry name" value="Glutaredoxin"/>
    <property type="match status" value="1"/>
</dbReference>
<dbReference type="InterPro" id="IPR036249">
    <property type="entry name" value="Thioredoxin-like_sf"/>
</dbReference>
<sequence>MKKYILLVLFIVAGMVSSFAQEWQTDLSSAKKVAKSKDFPIVLVFQGSDWCAPCIKLDREVWSTDEFKTYAKNHYVMLQADFPRRKNNALSPEQTDKNKALAEKYNRNGIFPFVVVMNSDGEVYGETSYKKLTPKEYINEMNSFIK</sequence>